<dbReference type="HOGENOM" id="CLU_709864_0_0_1"/>
<feature type="compositionally biased region" description="Basic and acidic residues" evidence="1">
    <location>
        <begin position="136"/>
        <end position="149"/>
    </location>
</feature>
<organism evidence="2 3">
    <name type="scientific">Eutypa lata (strain UCR-EL1)</name>
    <name type="common">Grapevine dieback disease fungus</name>
    <name type="synonym">Eutypa armeniacae</name>
    <dbReference type="NCBI Taxonomy" id="1287681"/>
    <lineage>
        <taxon>Eukaryota</taxon>
        <taxon>Fungi</taxon>
        <taxon>Dikarya</taxon>
        <taxon>Ascomycota</taxon>
        <taxon>Pezizomycotina</taxon>
        <taxon>Sordariomycetes</taxon>
        <taxon>Xylariomycetidae</taxon>
        <taxon>Xylariales</taxon>
        <taxon>Diatrypaceae</taxon>
        <taxon>Eutypa</taxon>
    </lineage>
</organism>
<evidence type="ECO:0000256" key="1">
    <source>
        <dbReference type="SAM" id="MobiDB-lite"/>
    </source>
</evidence>
<feature type="compositionally biased region" description="Basic and acidic residues" evidence="1">
    <location>
        <begin position="17"/>
        <end position="46"/>
    </location>
</feature>
<feature type="region of interest" description="Disordered" evidence="1">
    <location>
        <begin position="210"/>
        <end position="352"/>
    </location>
</feature>
<gene>
    <name evidence="2" type="ORF">UCREL1_5285</name>
</gene>
<dbReference type="AlphaFoldDB" id="M7TCU5"/>
<accession>M7TCU5</accession>
<dbReference type="Proteomes" id="UP000012174">
    <property type="component" value="Unassembled WGS sequence"/>
</dbReference>
<feature type="compositionally biased region" description="Basic and acidic residues" evidence="1">
    <location>
        <begin position="316"/>
        <end position="325"/>
    </location>
</feature>
<dbReference type="KEGG" id="ela:UCREL1_5285"/>
<name>M7TCU5_EUTLA</name>
<evidence type="ECO:0000313" key="2">
    <source>
        <dbReference type="EMBL" id="EMR67711.1"/>
    </source>
</evidence>
<feature type="compositionally biased region" description="Basic and acidic residues" evidence="1">
    <location>
        <begin position="254"/>
        <end position="309"/>
    </location>
</feature>
<reference evidence="3" key="1">
    <citation type="journal article" date="2013" name="Genome Announc.">
        <title>Draft genome sequence of the grapevine dieback fungus Eutypa lata UCR-EL1.</title>
        <authorList>
            <person name="Blanco-Ulate B."/>
            <person name="Rolshausen P.E."/>
            <person name="Cantu D."/>
        </authorList>
    </citation>
    <scope>NUCLEOTIDE SEQUENCE [LARGE SCALE GENOMIC DNA]</scope>
    <source>
        <strain evidence="3">UCR-EL1</strain>
    </source>
</reference>
<feature type="region of interest" description="Disordered" evidence="1">
    <location>
        <begin position="1"/>
        <end position="106"/>
    </location>
</feature>
<evidence type="ECO:0000313" key="3">
    <source>
        <dbReference type="Proteomes" id="UP000012174"/>
    </source>
</evidence>
<feature type="region of interest" description="Disordered" evidence="1">
    <location>
        <begin position="128"/>
        <end position="149"/>
    </location>
</feature>
<dbReference type="EMBL" id="KB706374">
    <property type="protein sequence ID" value="EMR67711.1"/>
    <property type="molecule type" value="Genomic_DNA"/>
</dbReference>
<feature type="compositionally biased region" description="Low complexity" evidence="1">
    <location>
        <begin position="326"/>
        <end position="343"/>
    </location>
</feature>
<keyword evidence="3" id="KW-1185">Reference proteome</keyword>
<feature type="region of interest" description="Disordered" evidence="1">
    <location>
        <begin position="166"/>
        <end position="194"/>
    </location>
</feature>
<proteinExistence type="predicted"/>
<sequence length="389" mass="42885">MIPNIVSRKKNPQAQRRAKEEAERLAWRRESQQAEQDELTREEQRWHPASTSKPLLEENEPPESSNTPARKTSRPESDAGVTPGDNSIAKSPVAKDKSPAKQCPSEDPVRVFEHIVGIVQDLQQRINAPSAATEDSNQREGPRDQQDIIHEGLTRVVNIVQNSFHDADTGLPATSSRKAPEPSQEGPRRGSATLAILRALDAVNRIVSLPQQTEQEVEHGEGPAASVTAVEEGSGSQPAEPPRESDLGAGPTGKDLKKEEKKKAKDQKNARKTEKHRIKEENKDAKKANKARKNEDKERERKEKQTEKHSQKKGKEHNALDDDLPHLPTLTASAAAAPTSDAPGESGGPSQPSFVLLLVKSALGVKFLSLRYLAQSHKWHVFFGCQRTK</sequence>
<protein>
    <submittedName>
        <fullName evidence="2">Uncharacterized protein</fullName>
    </submittedName>
</protein>